<reference evidence="7 8" key="1">
    <citation type="submission" date="2012-08" db="EMBL/GenBank/DDBJ databases">
        <title>Oryza genome evolution.</title>
        <authorList>
            <person name="Wing R.A."/>
        </authorList>
    </citation>
    <scope>NUCLEOTIDE SEQUENCE</scope>
</reference>
<dbReference type="InterPro" id="IPR044234">
    <property type="entry name" value="TMEM230"/>
</dbReference>
<name>A0A0D9VVI3_9ORYZ</name>
<evidence type="ECO:0000256" key="4">
    <source>
        <dbReference type="ARBA" id="ARBA00022989"/>
    </source>
</evidence>
<evidence type="ECO:0000256" key="1">
    <source>
        <dbReference type="ARBA" id="ARBA00004141"/>
    </source>
</evidence>
<dbReference type="EnsemblPlants" id="LPERR03G19060.2">
    <property type="protein sequence ID" value="LPERR03G19060.2"/>
    <property type="gene ID" value="LPERR03G19060"/>
</dbReference>
<feature type="region of interest" description="Disordered" evidence="6">
    <location>
        <begin position="71"/>
        <end position="100"/>
    </location>
</feature>
<dbReference type="Gramene" id="LPERR03G19060.2">
    <property type="protein sequence ID" value="LPERR03G19060.2"/>
    <property type="gene ID" value="LPERR03G19060"/>
</dbReference>
<dbReference type="PANTHER" id="PTHR15664:SF21">
    <property type="entry name" value="TRANSMEMBRANE PROTEIN 230"/>
    <property type="match status" value="1"/>
</dbReference>
<reference evidence="7" key="3">
    <citation type="submission" date="2015-04" db="UniProtKB">
        <authorList>
            <consortium name="EnsemblPlants"/>
        </authorList>
    </citation>
    <scope>IDENTIFICATION</scope>
</reference>
<dbReference type="InterPro" id="IPR008590">
    <property type="entry name" value="TMEM_230/134"/>
</dbReference>
<evidence type="ECO:0000256" key="3">
    <source>
        <dbReference type="ARBA" id="ARBA00022692"/>
    </source>
</evidence>
<keyword evidence="5" id="KW-0472">Membrane</keyword>
<dbReference type="GO" id="GO:0012505">
    <property type="term" value="C:endomembrane system"/>
    <property type="evidence" value="ECO:0007669"/>
    <property type="project" value="TreeGrafter"/>
</dbReference>
<keyword evidence="3" id="KW-0812">Transmembrane</keyword>
<evidence type="ECO:0000313" key="8">
    <source>
        <dbReference type="Proteomes" id="UP000032180"/>
    </source>
</evidence>
<evidence type="ECO:0000256" key="5">
    <source>
        <dbReference type="ARBA" id="ARBA00023136"/>
    </source>
</evidence>
<evidence type="ECO:0000256" key="2">
    <source>
        <dbReference type="ARBA" id="ARBA00007743"/>
    </source>
</evidence>
<evidence type="ECO:0000313" key="7">
    <source>
        <dbReference type="EnsemblPlants" id="LPERR03G19060.2"/>
    </source>
</evidence>
<dbReference type="AlphaFoldDB" id="A0A0D9VVI3"/>
<keyword evidence="4" id="KW-1133">Transmembrane helix</keyword>
<evidence type="ECO:0000256" key="6">
    <source>
        <dbReference type="SAM" id="MobiDB-lite"/>
    </source>
</evidence>
<dbReference type="PANTHER" id="PTHR15664">
    <property type="entry name" value="C20ORF30 PROTEIN"/>
    <property type="match status" value="1"/>
</dbReference>
<dbReference type="Proteomes" id="UP000032180">
    <property type="component" value="Chromosome 3"/>
</dbReference>
<comment type="subcellular location">
    <subcellularLocation>
        <location evidence="1">Membrane</location>
        <topology evidence="1">Multi-pass membrane protein</topology>
    </subcellularLocation>
</comment>
<comment type="similarity">
    <text evidence="2">Belongs to the TMEM134/TMEM230 family.</text>
</comment>
<organism evidence="7 8">
    <name type="scientific">Leersia perrieri</name>
    <dbReference type="NCBI Taxonomy" id="77586"/>
    <lineage>
        <taxon>Eukaryota</taxon>
        <taxon>Viridiplantae</taxon>
        <taxon>Streptophyta</taxon>
        <taxon>Embryophyta</taxon>
        <taxon>Tracheophyta</taxon>
        <taxon>Spermatophyta</taxon>
        <taxon>Magnoliopsida</taxon>
        <taxon>Liliopsida</taxon>
        <taxon>Poales</taxon>
        <taxon>Poaceae</taxon>
        <taxon>BOP clade</taxon>
        <taxon>Oryzoideae</taxon>
        <taxon>Oryzeae</taxon>
        <taxon>Oryzinae</taxon>
        <taxon>Leersia</taxon>
    </lineage>
</organism>
<accession>A0A0D9VVI3</accession>
<protein>
    <submittedName>
        <fullName evidence="7">Uncharacterized protein</fullName>
    </submittedName>
</protein>
<sequence length="218" mass="24312">MGQLGSGVPRPRVRIRGLGRRVWGPKGAAQFLAHFLPGGAEEVNRPTAAAPLRYSSRAQPALPQPPVLLDIGRRITPSPYSQRRRSRPPAPLHLEPAPLHAKDILQTPRRSCVQEARRNVRGYAPLPTDDRDENDLADDRDLRFSYTPKSSRKIPWKSIALALFLLLLGSHMEGDNSQAYGLLFLGVLAFLPGFYETRVAYYSWRGAPGYTFASIPDY</sequence>
<keyword evidence="8" id="KW-1185">Reference proteome</keyword>
<proteinExistence type="inferred from homology"/>
<reference evidence="8" key="2">
    <citation type="submission" date="2013-12" db="EMBL/GenBank/DDBJ databases">
        <authorList>
            <person name="Yu Y."/>
            <person name="Lee S."/>
            <person name="de Baynast K."/>
            <person name="Wissotski M."/>
            <person name="Liu L."/>
            <person name="Talag J."/>
            <person name="Goicoechea J."/>
            <person name="Angelova A."/>
            <person name="Jetty R."/>
            <person name="Kudrna D."/>
            <person name="Golser W."/>
            <person name="Rivera L."/>
            <person name="Zhang J."/>
            <person name="Wing R."/>
        </authorList>
    </citation>
    <scope>NUCLEOTIDE SEQUENCE</scope>
</reference>
<dbReference type="Pfam" id="PF05915">
    <property type="entry name" value="TMEM_230_134"/>
    <property type="match status" value="1"/>
</dbReference>
<dbReference type="GO" id="GO:0016020">
    <property type="term" value="C:membrane"/>
    <property type="evidence" value="ECO:0007669"/>
    <property type="project" value="UniProtKB-SubCell"/>
</dbReference>